<keyword evidence="4" id="KW-1185">Reference proteome</keyword>
<organism evidence="3 4">
    <name type="scientific">Schizophyllum amplum</name>
    <dbReference type="NCBI Taxonomy" id="97359"/>
    <lineage>
        <taxon>Eukaryota</taxon>
        <taxon>Fungi</taxon>
        <taxon>Dikarya</taxon>
        <taxon>Basidiomycota</taxon>
        <taxon>Agaricomycotina</taxon>
        <taxon>Agaricomycetes</taxon>
        <taxon>Agaricomycetidae</taxon>
        <taxon>Agaricales</taxon>
        <taxon>Schizophyllaceae</taxon>
        <taxon>Schizophyllum</taxon>
    </lineage>
</organism>
<protein>
    <submittedName>
        <fullName evidence="3">Uncharacterized protein</fullName>
    </submittedName>
</protein>
<evidence type="ECO:0000313" key="2">
    <source>
        <dbReference type="EMBL" id="TRM55969.1"/>
    </source>
</evidence>
<dbReference type="Proteomes" id="UP000320762">
    <property type="component" value="Unassembled WGS sequence"/>
</dbReference>
<dbReference type="EMBL" id="VDMD01000084">
    <property type="protein sequence ID" value="TRM55969.1"/>
    <property type="molecule type" value="Genomic_DNA"/>
</dbReference>
<reference evidence="3" key="2">
    <citation type="submission" date="2019-06" db="EMBL/GenBank/DDBJ databases">
        <authorList>
            <consortium name="DOE Joint Genome Institute"/>
            <person name="Ahrendt S.R."/>
            <person name="Cantor M.N."/>
            <person name="Hua S.X."/>
        </authorList>
    </citation>
    <scope>NUCLEOTIDE SEQUENCE</scope>
    <source>
        <strain evidence="3">NL-1724</strain>
    </source>
</reference>
<gene>
    <name evidence="3" type="ORF">BD626DRAFT_413207</name>
    <name evidence="2" type="ORF">BD626DRAFT_414876</name>
</gene>
<dbReference type="STRING" id="97359.A0A550BW47"/>
<evidence type="ECO:0000313" key="3">
    <source>
        <dbReference type="EMBL" id="TRM56757.1"/>
    </source>
</evidence>
<dbReference type="AlphaFoldDB" id="A0A550BW47"/>
<evidence type="ECO:0000313" key="4">
    <source>
        <dbReference type="Proteomes" id="UP000320762"/>
    </source>
</evidence>
<proteinExistence type="predicted"/>
<dbReference type="OrthoDB" id="3269456at2759"/>
<feature type="compositionally biased region" description="Acidic residues" evidence="1">
    <location>
        <begin position="310"/>
        <end position="325"/>
    </location>
</feature>
<dbReference type="EMBL" id="VDMD01000060">
    <property type="protein sequence ID" value="TRM56757.1"/>
    <property type="molecule type" value="Genomic_DNA"/>
</dbReference>
<sequence length="325" mass="35568">MAIFPKCYDVDAARERLAWVTASRVDAAPSNTLGVLFTSSAPPSRVKVVATERGRSRAAVEKGDGESELILEITGVVLKTDLPPIEKRLPPGRERYIRQAIKLTGLGLPMFESALSDIHGIREVFKRSVTGAVADVDNFALDDGYSIDISNRYFSSGHDVNEEDITEFDNDVDPRGYLAERSSPEFVHTKLNQVSYVAYSEDPTEDRPRYLHCTPAAVKIGDIVTCKLAFALVPMPRGKATQWKFLHVLRAIAVMDTSLTEAASATAVLEGLNISAKASSPATSTLKHGNITFDGALGQPPKRSKRYHDDSDEEVDTVETEVKDD</sequence>
<reference evidence="3 4" key="1">
    <citation type="journal article" date="2019" name="New Phytol.">
        <title>Comparative genomics reveals unique wood-decay strategies and fruiting body development in the Schizophyllaceae.</title>
        <authorList>
            <person name="Almasi E."/>
            <person name="Sahu N."/>
            <person name="Krizsan K."/>
            <person name="Balint B."/>
            <person name="Kovacs G.M."/>
            <person name="Kiss B."/>
            <person name="Cseklye J."/>
            <person name="Drula E."/>
            <person name="Henrissat B."/>
            <person name="Nagy I."/>
            <person name="Chovatia M."/>
            <person name="Adam C."/>
            <person name="LaButti K."/>
            <person name="Lipzen A."/>
            <person name="Riley R."/>
            <person name="Grigoriev I.V."/>
            <person name="Nagy L.G."/>
        </authorList>
    </citation>
    <scope>NUCLEOTIDE SEQUENCE [LARGE SCALE GENOMIC DNA]</scope>
    <source>
        <strain evidence="3 4">NL-1724</strain>
    </source>
</reference>
<evidence type="ECO:0000256" key="1">
    <source>
        <dbReference type="SAM" id="MobiDB-lite"/>
    </source>
</evidence>
<accession>A0A550BW47</accession>
<feature type="region of interest" description="Disordered" evidence="1">
    <location>
        <begin position="290"/>
        <end position="325"/>
    </location>
</feature>
<name>A0A550BW47_9AGAR</name>
<comment type="caution">
    <text evidence="3">The sequence shown here is derived from an EMBL/GenBank/DDBJ whole genome shotgun (WGS) entry which is preliminary data.</text>
</comment>